<dbReference type="SUPFAM" id="SSF53167">
    <property type="entry name" value="Purine and uridine phosphorylases"/>
    <property type="match status" value="1"/>
</dbReference>
<feature type="repeat" description="ANK" evidence="4">
    <location>
        <begin position="1992"/>
        <end position="2024"/>
    </location>
</feature>
<keyword evidence="3" id="KW-0342">GTP-binding</keyword>
<evidence type="ECO:0000256" key="5">
    <source>
        <dbReference type="SAM" id="MobiDB-lite"/>
    </source>
</evidence>
<dbReference type="PROSITE" id="PS51718">
    <property type="entry name" value="G_DYNAMIN_2"/>
    <property type="match status" value="1"/>
</dbReference>
<dbReference type="InterPro" id="IPR013819">
    <property type="entry name" value="LipOase_C"/>
</dbReference>
<dbReference type="SUPFAM" id="SSF48484">
    <property type="entry name" value="Lipoxigenase"/>
    <property type="match status" value="1"/>
</dbReference>
<feature type="region of interest" description="Disordered" evidence="5">
    <location>
        <begin position="711"/>
        <end position="788"/>
    </location>
</feature>
<dbReference type="Pfam" id="PF02212">
    <property type="entry name" value="GED"/>
    <property type="match status" value="1"/>
</dbReference>
<dbReference type="PANTHER" id="PTHR46082:SF11">
    <property type="entry name" value="AAA+ ATPASE DOMAIN-CONTAINING PROTEIN-RELATED"/>
    <property type="match status" value="1"/>
</dbReference>
<dbReference type="STRING" id="5514.A0A395S7B3"/>
<dbReference type="InterPro" id="IPR045063">
    <property type="entry name" value="Dynamin_N"/>
</dbReference>
<feature type="repeat" description="ANK" evidence="4">
    <location>
        <begin position="1761"/>
        <end position="1790"/>
    </location>
</feature>
<keyword evidence="2" id="KW-0547">Nucleotide-binding</keyword>
<feature type="region of interest" description="Disordered" evidence="5">
    <location>
        <begin position="802"/>
        <end position="877"/>
    </location>
</feature>
<name>A0A395S7B3_FUSSP</name>
<dbReference type="InterPro" id="IPR035994">
    <property type="entry name" value="Nucleoside_phosphorylase_sf"/>
</dbReference>
<keyword evidence="4" id="KW-0040">ANK repeat</keyword>
<keyword evidence="10" id="KW-1185">Reference proteome</keyword>
<feature type="compositionally biased region" description="Polar residues" evidence="5">
    <location>
        <begin position="754"/>
        <end position="783"/>
    </location>
</feature>
<feature type="compositionally biased region" description="Low complexity" evidence="5">
    <location>
        <begin position="803"/>
        <end position="822"/>
    </location>
</feature>
<dbReference type="Pfam" id="PF00305">
    <property type="entry name" value="Lipoxygenase"/>
    <property type="match status" value="2"/>
</dbReference>
<feature type="domain" description="Dynamin-type G" evidence="8">
    <location>
        <begin position="36"/>
        <end position="313"/>
    </location>
</feature>
<dbReference type="SMART" id="SM00053">
    <property type="entry name" value="DYNc"/>
    <property type="match status" value="1"/>
</dbReference>
<dbReference type="InterPro" id="IPR003130">
    <property type="entry name" value="GED"/>
</dbReference>
<dbReference type="GO" id="GO:0005525">
    <property type="term" value="F:GTP binding"/>
    <property type="evidence" value="ECO:0007669"/>
    <property type="project" value="InterPro"/>
</dbReference>
<dbReference type="InterPro" id="IPR000375">
    <property type="entry name" value="Dynamin_stalk"/>
</dbReference>
<dbReference type="SUPFAM" id="SSF52540">
    <property type="entry name" value="P-loop containing nucleoside triphosphate hydrolases"/>
    <property type="match status" value="1"/>
</dbReference>
<organism evidence="9 10">
    <name type="scientific">Fusarium sporotrichioides</name>
    <dbReference type="NCBI Taxonomy" id="5514"/>
    <lineage>
        <taxon>Eukaryota</taxon>
        <taxon>Fungi</taxon>
        <taxon>Dikarya</taxon>
        <taxon>Ascomycota</taxon>
        <taxon>Pezizomycotina</taxon>
        <taxon>Sordariomycetes</taxon>
        <taxon>Hypocreomycetidae</taxon>
        <taxon>Hypocreales</taxon>
        <taxon>Nectriaceae</taxon>
        <taxon>Fusarium</taxon>
    </lineage>
</organism>
<dbReference type="PROSITE" id="PS50088">
    <property type="entry name" value="ANK_REPEAT"/>
    <property type="match status" value="8"/>
</dbReference>
<feature type="repeat" description="ANK" evidence="4">
    <location>
        <begin position="1791"/>
        <end position="1823"/>
    </location>
</feature>
<evidence type="ECO:0000259" key="7">
    <source>
        <dbReference type="PROSITE" id="PS51393"/>
    </source>
</evidence>
<dbReference type="InterPro" id="IPR036226">
    <property type="entry name" value="LipOase_C_sf"/>
</dbReference>
<dbReference type="Proteomes" id="UP000266152">
    <property type="component" value="Unassembled WGS sequence"/>
</dbReference>
<dbReference type="SMART" id="SM00248">
    <property type="entry name" value="ANK"/>
    <property type="match status" value="8"/>
</dbReference>
<dbReference type="InterPro" id="IPR053137">
    <property type="entry name" value="NLR-like"/>
</dbReference>
<gene>
    <name evidence="9" type="ORF">FSPOR_5610</name>
</gene>
<dbReference type="CDD" id="cd08771">
    <property type="entry name" value="DLP_1"/>
    <property type="match status" value="1"/>
</dbReference>
<feature type="domain" description="Lipoxygenase" evidence="7">
    <location>
        <begin position="2308"/>
        <end position="2710"/>
    </location>
</feature>
<dbReference type="Pfam" id="PF12796">
    <property type="entry name" value="Ank_2"/>
    <property type="match status" value="2"/>
</dbReference>
<feature type="domain" description="GED" evidence="6">
    <location>
        <begin position="616"/>
        <end position="707"/>
    </location>
</feature>
<evidence type="ECO:0008006" key="11">
    <source>
        <dbReference type="Google" id="ProtNLM"/>
    </source>
</evidence>
<reference evidence="9 10" key="1">
    <citation type="journal article" date="2018" name="PLoS Pathog.">
        <title>Evolution of structural diversity of trichothecenes, a family of toxins produced by plant pathogenic and entomopathogenic fungi.</title>
        <authorList>
            <person name="Proctor R.H."/>
            <person name="McCormick S.P."/>
            <person name="Kim H.S."/>
            <person name="Cardoza R.E."/>
            <person name="Stanley A.M."/>
            <person name="Lindo L."/>
            <person name="Kelly A."/>
            <person name="Brown D.W."/>
            <person name="Lee T."/>
            <person name="Vaughan M.M."/>
            <person name="Alexander N.J."/>
            <person name="Busman M."/>
            <person name="Gutierrez S."/>
        </authorList>
    </citation>
    <scope>NUCLEOTIDE SEQUENCE [LARGE SCALE GENOMIC DNA]</scope>
    <source>
        <strain evidence="9 10">NRRL 3299</strain>
    </source>
</reference>
<dbReference type="InterPro" id="IPR020850">
    <property type="entry name" value="GED_dom"/>
</dbReference>
<dbReference type="SUPFAM" id="SSF48403">
    <property type="entry name" value="Ankyrin repeat"/>
    <property type="match status" value="1"/>
</dbReference>
<dbReference type="InterPro" id="IPR036770">
    <property type="entry name" value="Ankyrin_rpt-contain_sf"/>
</dbReference>
<evidence type="ECO:0000259" key="6">
    <source>
        <dbReference type="PROSITE" id="PS51388"/>
    </source>
</evidence>
<dbReference type="InterPro" id="IPR056884">
    <property type="entry name" value="NPHP3-like_N"/>
</dbReference>
<dbReference type="GO" id="GO:0003924">
    <property type="term" value="F:GTPase activity"/>
    <property type="evidence" value="ECO:0007669"/>
    <property type="project" value="InterPro"/>
</dbReference>
<feature type="repeat" description="ANK" evidence="4">
    <location>
        <begin position="1925"/>
        <end position="1957"/>
    </location>
</feature>
<evidence type="ECO:0000256" key="4">
    <source>
        <dbReference type="PROSITE-ProRule" id="PRU00023"/>
    </source>
</evidence>
<feature type="repeat" description="ANK" evidence="4">
    <location>
        <begin position="1958"/>
        <end position="1991"/>
    </location>
</feature>
<dbReference type="GO" id="GO:0046872">
    <property type="term" value="F:metal ion binding"/>
    <property type="evidence" value="ECO:0007669"/>
    <property type="project" value="InterPro"/>
</dbReference>
<dbReference type="Pfam" id="PF01031">
    <property type="entry name" value="Dynamin_M"/>
    <property type="match status" value="1"/>
</dbReference>
<feature type="compositionally biased region" description="Low complexity" evidence="5">
    <location>
        <begin position="715"/>
        <end position="740"/>
    </location>
</feature>
<dbReference type="GO" id="GO:0009116">
    <property type="term" value="P:nucleoside metabolic process"/>
    <property type="evidence" value="ECO:0007669"/>
    <property type="project" value="InterPro"/>
</dbReference>
<dbReference type="PRINTS" id="PR00195">
    <property type="entry name" value="DYNAMIN"/>
</dbReference>
<dbReference type="Gene3D" id="1.25.40.20">
    <property type="entry name" value="Ankyrin repeat-containing domain"/>
    <property type="match status" value="1"/>
</dbReference>
<dbReference type="InterPro" id="IPR001401">
    <property type="entry name" value="Dynamin_GTPase"/>
</dbReference>
<evidence type="ECO:0000313" key="10">
    <source>
        <dbReference type="Proteomes" id="UP000266152"/>
    </source>
</evidence>
<dbReference type="InterPro" id="IPR030381">
    <property type="entry name" value="G_DYNAMIN_dom"/>
</dbReference>
<dbReference type="Pfam" id="PF13637">
    <property type="entry name" value="Ank_4"/>
    <property type="match status" value="1"/>
</dbReference>
<dbReference type="Pfam" id="PF00350">
    <property type="entry name" value="Dynamin_N"/>
    <property type="match status" value="1"/>
</dbReference>
<dbReference type="PANTHER" id="PTHR46082">
    <property type="entry name" value="ATP/GTP-BINDING PROTEIN-RELATED"/>
    <property type="match status" value="1"/>
</dbReference>
<dbReference type="Pfam" id="PF24883">
    <property type="entry name" value="NPHP3_N"/>
    <property type="match status" value="1"/>
</dbReference>
<dbReference type="Gene3D" id="1.20.245.10">
    <property type="entry name" value="Lipoxygenase-1, Domain 5"/>
    <property type="match status" value="1"/>
</dbReference>
<protein>
    <recommendedName>
        <fullName evidence="11">Nucleoside phosphorylase domain-containing protein</fullName>
    </recommendedName>
</protein>
<dbReference type="Gene3D" id="1.20.120.1240">
    <property type="entry name" value="Dynamin, middle domain"/>
    <property type="match status" value="1"/>
</dbReference>
<sequence>MDVSVDSTILKQLYTKEATSLHEISDGLSACGVGKIVNLPQIIVVGEQSAGKSSVLEAISHIRFPVDGSLCTRFATELILHHANETRIDASVRFEDKTKPAKVFQRKKFHEDDLPDIIKEAKEHMGISQDGNDFSKDVLRLEIEGPNIYPLSLVDLPGLYHTSTHNQSSNGRDTVDQLVESYMKQKNSIILVVVAANANLASHVALEKAKVIDPQRQRTIGVITKPDLALTANAKEHIMAAKNQESAHKLQLGWHVLRNTGEDEKSLETRDEVEKSFFETGPWATIPKEDLGIDNFRIKLSGVLFNHIRNSLPGVIGDMETKLRERQEELTRLGTARSNPKERRSYMLTITGEFQRLARDGCNGRYNDPFFGSMEDEGLKFRALLRNLNRVFDHILRTRGFTQSIVASDEEELEGNELPEYLARFLETYPYEFPEPEKITIEDLSIELESKAAANQGREFPGSPNADLAMQLFKNQAAPWKEIAEFHIDTVISIARTFIDQLFRHVVGSPQNNSTTEAILAIHVDPWFEEKEELLHKKIDELLWPYLTGYSLPVDIEFYRALSQKSTKRVANQICKTLENQYPEFFNEASNSKFTPEKITQAMAFEQNSRTEEFGTDKIIDMMLTYYDMSRRTFTDNVINLAIESCLVHSLPEILTPTKVDSLTEDQLEELAAERSETTSRRNLLNTEINILRDGLKTCRKYRPRAFAALPSSKPVKTSSAPTAASKTATKTTVTSKPAVQKSQSPIPAAANAKPSSEIPSRPSTVATAGDKTSQVPFSTTKDSAFGNAGVRTSESLFSKAWAPQTSTSPAPAATAGPPTGQNAVLFPAGGLFGNTRPTVAHQTQQQQQQQPLSGAGTGGLFGSRAPTVGHQPQQQQPFSGTGGGIFGGGSSVTKNEPKQQLPGWTAQQITDLRFGPPYMDLLSAEGTERFLHICHLQSYKNFSPEELRFDRSKDPWNRFGPSHPIRTVERMSDPDKYTIGWICAVSTEFVAAQALFDEEHDNLESTADCDNNNYALGRIGKHNVVIAVMPESEYGTTTAATVARDMVHSFPNIRFGLMVGIGGGAPSAKHDIRLGDIVVNTRGVFQYDYGKEVQGHSFQTTGSLNKPPQLLLAAINALKAKYEMKGHQLKESIETALQRYPRLRKKYCRPSSQTDRLYPSDVVHPDLPGECVDLCGNGFLSLVDRGHRDEEDDPALHYGLIASGNRLMKNATVRDSLAADKGVLCFEMEAAGLVNHFPCVVIRGICDYSDSHKNDKWQGFAAMVAAAYAKDLLYQIPPSKVQANIPVKEILTSIENEVLVTKDTVIRCGKTVLSTTILDHLQSSNQRTTLAFFFDFGDPRKQTLDDLLRSLAAQLYHTGNDAAKRLDNLYDSHGNGQKHPDTMALTDCVDTMIQAIRQVLIIVDALDECTEWQQMLQWLGRSTSSNAQILVTGRPEEDLKRGLFCLFSEQNCITVDKKAIDADIRSYIHSELKNRPDFVNKNLSQDIQELIYDKIGNGADGMFRWAACQLDVLASCSSPRDIKIAIESLPHGLNETYERIIARIPPEKKACAIRLLQFLVHVKRPLRPIEAVEVVATQIDQEPLGFSADGRLFEPYDLLRYCPSLVIITENDKLFPRGEELHLAHFSVKEYLLKHAPFDIRNASIAITRTCLLYLDDIDWIERDTVKVITDFPMFGYAMWYWAEHAIFAQDLEDITKSTVEFLRNETKFRRWTHYHPPEGLGDGSGSTLYYACFCRLISAVRDLIITEVDIDADGGFYGTALQAAAFSGDLEIVQLLLENGAHVNVHGGYNCHPLLDATLGGNVRIVQLLLSNGANIKARNQDHRTALQIASGSGDLKVIQCLLHNGADVNAHGGMYLRSALDAAVVNGKPEVVRLLLQHGANFLNSDEIKCTTLQTACHLDESLEIVRLLLEYGADVNAQSCDWDSPLQIAVRRRDLETVQLLLDNGANIHSTDMFSRTALQTACYLDESFEIVRLLLEYGANVNAQSCEWDSALQIASGRGNLEAVQLLLDNGADVNTITQFILNNCILGYYLFTVATPSAILPMLPSTAPEILKPGAILKQPWLDDKRKASSIGIKDVLFSDIDPGVFDSELVKLKIYAKPKPNLSVKPDLGKGNIITGTYSGTQAALTHAYRRIERSYESYFDVLQVGPTLPRYVDLAQKRKLYQWASYPNDADGKPDPYPPHLKTIPTSDQVSQLQIFNALGLVETSLMLKQIIPDTIGGKTARWLLSLKNGSISGTPDAGFTTDAFAKYNTEHRKSGTDIEQGRNIGHLPDWFSDRRFAEQSFTGTNPTTIKKDYWAKTLPQIDPVSLFVQDTRYFRKAFGVTLDDELNHKEPSSDNNWACAAVTLFQLHNDGKLHPIAIVCYYKSSMKNSVTIFNKRKDPSDSTEKEKGDYPWRYAKTCAQVSDWLRHEVGIHLTRAHMIEEALIVATHRTIPMEHIIFKILQPHWYKTLSLNAAARETLVPQVIKDLVGIIPDALYSYRGFPNTTEALADEKYKNYAYAKNMLSMWNTIRKYVMSMLLMYYDKDRADQMVQDDPYIKEWCKEVQTNGWIKTFPTITTLDQLCDALTMSIHIAAPFHSAPPSLSSPLPESLAELSKYTEKSLLDALPVSRQRLWLLSVQLPWLLSFKVPGDRSVITFAQSQWRAHRDGTSDEDEEIRNISELFYLDLKKLEVEFLVTSKGMDEGSIPYMVMDPSNTAVSILI</sequence>
<keyword evidence="1" id="KW-0677">Repeat</keyword>
<dbReference type="EMBL" id="PXOF01000077">
    <property type="protein sequence ID" value="RGP67949.1"/>
    <property type="molecule type" value="Genomic_DNA"/>
</dbReference>
<dbReference type="Gene3D" id="3.40.50.1580">
    <property type="entry name" value="Nucleoside phosphorylase domain"/>
    <property type="match status" value="1"/>
</dbReference>
<dbReference type="PROSITE" id="PS51388">
    <property type="entry name" value="GED"/>
    <property type="match status" value="1"/>
</dbReference>
<dbReference type="InterPro" id="IPR002110">
    <property type="entry name" value="Ankyrin_rpt"/>
</dbReference>
<accession>A0A395S7B3</accession>
<evidence type="ECO:0000256" key="2">
    <source>
        <dbReference type="ARBA" id="ARBA00022741"/>
    </source>
</evidence>
<evidence type="ECO:0000256" key="1">
    <source>
        <dbReference type="ARBA" id="ARBA00022737"/>
    </source>
</evidence>
<feature type="repeat" description="ANK" evidence="4">
    <location>
        <begin position="1824"/>
        <end position="1856"/>
    </location>
</feature>
<dbReference type="GO" id="GO:0016702">
    <property type="term" value="F:oxidoreductase activity, acting on single donors with incorporation of molecular oxygen, incorporation of two atoms of oxygen"/>
    <property type="evidence" value="ECO:0007669"/>
    <property type="project" value="InterPro"/>
</dbReference>
<dbReference type="PROSITE" id="PS50297">
    <property type="entry name" value="ANK_REP_REGION"/>
    <property type="match status" value="7"/>
</dbReference>
<dbReference type="InterPro" id="IPR027417">
    <property type="entry name" value="P-loop_NTPase"/>
</dbReference>
<proteinExistence type="predicted"/>
<dbReference type="Gene3D" id="3.40.50.300">
    <property type="entry name" value="P-loop containing nucleotide triphosphate hydrolases"/>
    <property type="match status" value="2"/>
</dbReference>
<feature type="repeat" description="ANK" evidence="4">
    <location>
        <begin position="1858"/>
        <end position="1890"/>
    </location>
</feature>
<evidence type="ECO:0000256" key="3">
    <source>
        <dbReference type="ARBA" id="ARBA00023134"/>
    </source>
</evidence>
<evidence type="ECO:0000313" key="9">
    <source>
        <dbReference type="EMBL" id="RGP67949.1"/>
    </source>
</evidence>
<comment type="caution">
    <text evidence="9">The sequence shown here is derived from an EMBL/GenBank/DDBJ whole genome shotgun (WGS) entry which is preliminary data.</text>
</comment>
<evidence type="ECO:0000259" key="8">
    <source>
        <dbReference type="PROSITE" id="PS51718"/>
    </source>
</evidence>
<dbReference type="InterPro" id="IPR022812">
    <property type="entry name" value="Dynamin"/>
</dbReference>
<dbReference type="PROSITE" id="PS51393">
    <property type="entry name" value="LIPOXYGENASE_3"/>
    <property type="match status" value="1"/>
</dbReference>
<feature type="repeat" description="ANK" evidence="4">
    <location>
        <begin position="1894"/>
        <end position="1924"/>
    </location>
</feature>